<reference evidence="2" key="1">
    <citation type="journal article" date="2019" name="Int. J. Syst. Evol. Microbiol.">
        <title>The Global Catalogue of Microorganisms (GCM) 10K type strain sequencing project: providing services to taxonomists for standard genome sequencing and annotation.</title>
        <authorList>
            <consortium name="The Broad Institute Genomics Platform"/>
            <consortium name="The Broad Institute Genome Sequencing Center for Infectious Disease"/>
            <person name="Wu L."/>
            <person name="Ma J."/>
        </authorList>
    </citation>
    <scope>NUCLEOTIDE SEQUENCE [LARGE SCALE GENOMIC DNA]</scope>
    <source>
        <strain evidence="2">JCM 17190</strain>
    </source>
</reference>
<protein>
    <submittedName>
        <fullName evidence="1">Uncharacterized protein</fullName>
    </submittedName>
</protein>
<evidence type="ECO:0000313" key="2">
    <source>
        <dbReference type="Proteomes" id="UP001399917"/>
    </source>
</evidence>
<proteinExistence type="predicted"/>
<accession>A0ABP7K9N7</accession>
<sequence>MGFCITAQARECSRPPLPKINIFMCRTPSFSFLRVLKSPDKRHKREQPMSDLFPNYAHV</sequence>
<dbReference type="Proteomes" id="UP001399917">
    <property type="component" value="Unassembled WGS sequence"/>
</dbReference>
<gene>
    <name evidence="1" type="ORF">GCM10022404_20550</name>
</gene>
<comment type="caution">
    <text evidence="1">The sequence shown here is derived from an EMBL/GenBank/DDBJ whole genome shotgun (WGS) entry which is preliminary data.</text>
</comment>
<name>A0ABP7K9N7_9RHOB</name>
<keyword evidence="2" id="KW-1185">Reference proteome</keyword>
<evidence type="ECO:0000313" key="1">
    <source>
        <dbReference type="EMBL" id="GAA3870480.1"/>
    </source>
</evidence>
<organism evidence="1 2">
    <name type="scientific">Celeribacter arenosi</name>
    <dbReference type="NCBI Taxonomy" id="792649"/>
    <lineage>
        <taxon>Bacteria</taxon>
        <taxon>Pseudomonadati</taxon>
        <taxon>Pseudomonadota</taxon>
        <taxon>Alphaproteobacteria</taxon>
        <taxon>Rhodobacterales</taxon>
        <taxon>Roseobacteraceae</taxon>
        <taxon>Celeribacter</taxon>
    </lineage>
</organism>
<dbReference type="EMBL" id="BAABDF010000007">
    <property type="protein sequence ID" value="GAA3870480.1"/>
    <property type="molecule type" value="Genomic_DNA"/>
</dbReference>